<sequence>MNDTFIIISSSSFSQPPLRYTIITNSRQQHRHHTLCSTRSFSYIYISIYYLAIVFINHVFTYIYHKTL</sequence>
<name>A0A1X2IB85_9FUNG</name>
<evidence type="ECO:0000313" key="2">
    <source>
        <dbReference type="EMBL" id="ORZ13206.1"/>
    </source>
</evidence>
<protein>
    <submittedName>
        <fullName evidence="2">Uncharacterized protein</fullName>
    </submittedName>
</protein>
<keyword evidence="1" id="KW-1133">Transmembrane helix</keyword>
<dbReference type="AlphaFoldDB" id="A0A1X2IB85"/>
<evidence type="ECO:0000256" key="1">
    <source>
        <dbReference type="SAM" id="Phobius"/>
    </source>
</evidence>
<evidence type="ECO:0000313" key="3">
    <source>
        <dbReference type="Proteomes" id="UP000193560"/>
    </source>
</evidence>
<dbReference type="EMBL" id="MCGE01000017">
    <property type="protein sequence ID" value="ORZ13206.1"/>
    <property type="molecule type" value="Genomic_DNA"/>
</dbReference>
<feature type="transmembrane region" description="Helical" evidence="1">
    <location>
        <begin position="43"/>
        <end position="64"/>
    </location>
</feature>
<dbReference type="Proteomes" id="UP000193560">
    <property type="component" value="Unassembled WGS sequence"/>
</dbReference>
<proteinExistence type="predicted"/>
<organism evidence="2 3">
    <name type="scientific">Absidia repens</name>
    <dbReference type="NCBI Taxonomy" id="90262"/>
    <lineage>
        <taxon>Eukaryota</taxon>
        <taxon>Fungi</taxon>
        <taxon>Fungi incertae sedis</taxon>
        <taxon>Mucoromycota</taxon>
        <taxon>Mucoromycotina</taxon>
        <taxon>Mucoromycetes</taxon>
        <taxon>Mucorales</taxon>
        <taxon>Cunninghamellaceae</taxon>
        <taxon>Absidia</taxon>
    </lineage>
</organism>
<keyword evidence="1" id="KW-0472">Membrane</keyword>
<keyword evidence="3" id="KW-1185">Reference proteome</keyword>
<gene>
    <name evidence="2" type="ORF">BCR42DRAFT_419399</name>
</gene>
<reference evidence="2 3" key="1">
    <citation type="submission" date="2016-07" db="EMBL/GenBank/DDBJ databases">
        <title>Pervasive Adenine N6-methylation of Active Genes in Fungi.</title>
        <authorList>
            <consortium name="DOE Joint Genome Institute"/>
            <person name="Mondo S.J."/>
            <person name="Dannebaum R.O."/>
            <person name="Kuo R.C."/>
            <person name="Labutti K."/>
            <person name="Haridas S."/>
            <person name="Kuo A."/>
            <person name="Salamov A."/>
            <person name="Ahrendt S.R."/>
            <person name="Lipzen A."/>
            <person name="Sullivan W."/>
            <person name="Andreopoulos W.B."/>
            <person name="Clum A."/>
            <person name="Lindquist E."/>
            <person name="Daum C."/>
            <person name="Ramamoorthy G.K."/>
            <person name="Gryganskyi A."/>
            <person name="Culley D."/>
            <person name="Magnuson J.K."/>
            <person name="James T.Y."/>
            <person name="O'Malley M.A."/>
            <person name="Stajich J.E."/>
            <person name="Spatafora J.W."/>
            <person name="Visel A."/>
            <person name="Grigoriev I.V."/>
        </authorList>
    </citation>
    <scope>NUCLEOTIDE SEQUENCE [LARGE SCALE GENOMIC DNA]</scope>
    <source>
        <strain evidence="2 3">NRRL 1336</strain>
    </source>
</reference>
<keyword evidence="1" id="KW-0812">Transmembrane</keyword>
<accession>A0A1X2IB85</accession>
<comment type="caution">
    <text evidence="2">The sequence shown here is derived from an EMBL/GenBank/DDBJ whole genome shotgun (WGS) entry which is preliminary data.</text>
</comment>